<keyword evidence="2" id="KW-1003">Cell membrane</keyword>
<protein>
    <recommendedName>
        <fullName evidence="10">DUF5698 domain-containing protein</fullName>
    </recommendedName>
</protein>
<dbReference type="AlphaFoldDB" id="A0A644VLY2"/>
<dbReference type="InterPro" id="IPR015867">
    <property type="entry name" value="N-reg_PII/ATP_PRibTrfase_C"/>
</dbReference>
<reference evidence="9" key="1">
    <citation type="submission" date="2019-08" db="EMBL/GenBank/DDBJ databases">
        <authorList>
            <person name="Kucharzyk K."/>
            <person name="Murdoch R.W."/>
            <person name="Higgins S."/>
            <person name="Loffler F."/>
        </authorList>
    </citation>
    <scope>NUCLEOTIDE SEQUENCE</scope>
</reference>
<evidence type="ECO:0000256" key="5">
    <source>
        <dbReference type="ARBA" id="ARBA00023136"/>
    </source>
</evidence>
<comment type="subcellular location">
    <subcellularLocation>
        <location evidence="1">Cell membrane</location>
        <topology evidence="1">Multi-pass membrane protein</topology>
    </subcellularLocation>
</comment>
<evidence type="ECO:0000256" key="2">
    <source>
        <dbReference type="ARBA" id="ARBA00022475"/>
    </source>
</evidence>
<proteinExistence type="inferred from homology"/>
<dbReference type="NCBIfam" id="NF003191">
    <property type="entry name" value="PRK04164.1-2"/>
    <property type="match status" value="1"/>
</dbReference>
<evidence type="ECO:0000259" key="8">
    <source>
        <dbReference type="Pfam" id="PF18955"/>
    </source>
</evidence>
<feature type="domain" description="DUF2179" evidence="7">
    <location>
        <begin position="123"/>
        <end position="173"/>
    </location>
</feature>
<evidence type="ECO:0008006" key="10">
    <source>
        <dbReference type="Google" id="ProtNLM"/>
    </source>
</evidence>
<dbReference type="InterPro" id="IPR022930">
    <property type="entry name" value="UPF0316"/>
</dbReference>
<evidence type="ECO:0000256" key="1">
    <source>
        <dbReference type="ARBA" id="ARBA00004651"/>
    </source>
</evidence>
<dbReference type="Gene3D" id="3.30.70.120">
    <property type="match status" value="1"/>
</dbReference>
<dbReference type="InterPro" id="IPR019264">
    <property type="entry name" value="DUF2179"/>
</dbReference>
<accession>A0A644VLY2</accession>
<evidence type="ECO:0000313" key="9">
    <source>
        <dbReference type="EMBL" id="MPL92341.1"/>
    </source>
</evidence>
<evidence type="ECO:0000256" key="6">
    <source>
        <dbReference type="SAM" id="Phobius"/>
    </source>
</evidence>
<dbReference type="CDD" id="cd16381">
    <property type="entry name" value="YitT_C_like_1"/>
    <property type="match status" value="1"/>
</dbReference>
<sequence length="182" mass="19870">MNLSTFFNHDILVWVILPILIFLGGLAYVSIGTLRIIFVARGKRLLSTLLGFLEVSIWLIAISQIMSNVSNIAAYIAYAAGFAVGNYVGIIIEEKMALGMLEVRIILTENDDLLKNSLSDAGFGVTTVDGKSNRGHVTLIFTVVRRKNLARVIKIINECHSKAFYSVADARSVVAGVIPKLS</sequence>
<keyword evidence="3 6" id="KW-0812">Transmembrane</keyword>
<comment type="caution">
    <text evidence="9">The sequence shown here is derived from an EMBL/GenBank/DDBJ whole genome shotgun (WGS) entry which is preliminary data.</text>
</comment>
<feature type="transmembrane region" description="Helical" evidence="6">
    <location>
        <begin position="12"/>
        <end position="38"/>
    </location>
</feature>
<feature type="domain" description="DUF5698" evidence="8">
    <location>
        <begin position="33"/>
        <end position="90"/>
    </location>
</feature>
<dbReference type="Pfam" id="PF18955">
    <property type="entry name" value="DUF5698"/>
    <property type="match status" value="1"/>
</dbReference>
<organism evidence="9">
    <name type="scientific">bioreactor metagenome</name>
    <dbReference type="NCBI Taxonomy" id="1076179"/>
    <lineage>
        <taxon>unclassified sequences</taxon>
        <taxon>metagenomes</taxon>
        <taxon>ecological metagenomes</taxon>
    </lineage>
</organism>
<evidence type="ECO:0000256" key="3">
    <source>
        <dbReference type="ARBA" id="ARBA00022692"/>
    </source>
</evidence>
<keyword evidence="5 6" id="KW-0472">Membrane</keyword>
<dbReference type="GO" id="GO:0005886">
    <property type="term" value="C:plasma membrane"/>
    <property type="evidence" value="ECO:0007669"/>
    <property type="project" value="UniProtKB-SubCell"/>
</dbReference>
<gene>
    <name evidence="9" type="ORF">SDC9_38439</name>
</gene>
<feature type="transmembrane region" description="Helical" evidence="6">
    <location>
        <begin position="72"/>
        <end position="92"/>
    </location>
</feature>
<dbReference type="HAMAP" id="MF_01515">
    <property type="entry name" value="UPF0316"/>
    <property type="match status" value="1"/>
</dbReference>
<keyword evidence="4 6" id="KW-1133">Transmembrane helix</keyword>
<dbReference type="PANTHER" id="PTHR40060:SF1">
    <property type="entry name" value="UPF0316 PROTEIN YEBE"/>
    <property type="match status" value="1"/>
</dbReference>
<evidence type="ECO:0000256" key="4">
    <source>
        <dbReference type="ARBA" id="ARBA00022989"/>
    </source>
</evidence>
<feature type="transmembrane region" description="Helical" evidence="6">
    <location>
        <begin position="45"/>
        <end position="66"/>
    </location>
</feature>
<name>A0A644VLY2_9ZZZZ</name>
<dbReference type="PANTHER" id="PTHR40060">
    <property type="entry name" value="UPF0316 PROTEIN YEBE"/>
    <property type="match status" value="1"/>
</dbReference>
<evidence type="ECO:0000259" key="7">
    <source>
        <dbReference type="Pfam" id="PF10035"/>
    </source>
</evidence>
<dbReference type="InterPro" id="IPR044035">
    <property type="entry name" value="DUF5698"/>
</dbReference>
<dbReference type="Pfam" id="PF10035">
    <property type="entry name" value="DUF2179"/>
    <property type="match status" value="1"/>
</dbReference>
<dbReference type="EMBL" id="VSSQ01000355">
    <property type="protein sequence ID" value="MPL92341.1"/>
    <property type="molecule type" value="Genomic_DNA"/>
</dbReference>